<keyword evidence="5" id="KW-0221">Differentiation</keyword>
<keyword evidence="4 9" id="KW-0732">Signal</keyword>
<evidence type="ECO:0000313" key="11">
    <source>
        <dbReference type="RefSeq" id="XP_060551010.1"/>
    </source>
</evidence>
<evidence type="ECO:0000256" key="9">
    <source>
        <dbReference type="SAM" id="SignalP"/>
    </source>
</evidence>
<feature type="chain" id="PRO_5046293500" description="Placenta-expressed transcript 1 protein" evidence="9">
    <location>
        <begin position="26"/>
        <end position="170"/>
    </location>
</feature>
<dbReference type="RefSeq" id="XP_060551010.1">
    <property type="nucleotide sequence ID" value="XM_060695027.1"/>
</dbReference>
<name>A0ABM3ZRL2_PANGU</name>
<keyword evidence="7" id="KW-0325">Glycoprotein</keyword>
<evidence type="ECO:0000256" key="7">
    <source>
        <dbReference type="ARBA" id="ARBA00023180"/>
    </source>
</evidence>
<evidence type="ECO:0000256" key="1">
    <source>
        <dbReference type="ARBA" id="ARBA00004221"/>
    </source>
</evidence>
<evidence type="ECO:0000256" key="2">
    <source>
        <dbReference type="ARBA" id="ARBA00014036"/>
    </source>
</evidence>
<feature type="signal peptide" evidence="9">
    <location>
        <begin position="1"/>
        <end position="25"/>
    </location>
</feature>
<keyword evidence="3" id="KW-1003">Cell membrane</keyword>
<evidence type="ECO:0000256" key="6">
    <source>
        <dbReference type="ARBA" id="ARBA00023136"/>
    </source>
</evidence>
<organism evidence="10 11">
    <name type="scientific">Pantherophis guttatus</name>
    <name type="common">Corn snake</name>
    <name type="synonym">Elaphe guttata</name>
    <dbReference type="NCBI Taxonomy" id="94885"/>
    <lineage>
        <taxon>Eukaryota</taxon>
        <taxon>Metazoa</taxon>
        <taxon>Chordata</taxon>
        <taxon>Craniata</taxon>
        <taxon>Vertebrata</taxon>
        <taxon>Euteleostomi</taxon>
        <taxon>Lepidosauria</taxon>
        <taxon>Squamata</taxon>
        <taxon>Bifurcata</taxon>
        <taxon>Unidentata</taxon>
        <taxon>Episquamata</taxon>
        <taxon>Toxicofera</taxon>
        <taxon>Serpentes</taxon>
        <taxon>Colubroidea</taxon>
        <taxon>Colubridae</taxon>
        <taxon>Colubrinae</taxon>
        <taxon>Pantherophis</taxon>
    </lineage>
</organism>
<evidence type="ECO:0000313" key="10">
    <source>
        <dbReference type="Proteomes" id="UP001652622"/>
    </source>
</evidence>
<dbReference type="PANTHER" id="PTHR22527">
    <property type="entry name" value="PLACENTA-EXPRESSED TRANSCRIPT 1 PROTEIN"/>
    <property type="match status" value="1"/>
</dbReference>
<dbReference type="Proteomes" id="UP001652622">
    <property type="component" value="Unplaced"/>
</dbReference>
<reference evidence="11" key="1">
    <citation type="submission" date="2025-08" db="UniProtKB">
        <authorList>
            <consortium name="RefSeq"/>
        </authorList>
    </citation>
    <scope>IDENTIFICATION</scope>
    <source>
        <tissue evidence="11">Blood</tissue>
    </source>
</reference>
<sequence>MAWLKLTLPLCFLGALLVLPAYCQQAPCEVVRKTVPQGSFRLDVEPHDYTPNDIYTVSITGAENASSVIFQILPSENSGGGLWEEGNRLVRCSPSESLMQKNISGSGIRTRWISSSSLNVGSAEIRAFVTFINGTTLLQTRTLAKGNFRRFLGEKWIFATMVWFGGDSKH</sequence>
<evidence type="ECO:0000256" key="5">
    <source>
        <dbReference type="ARBA" id="ARBA00022782"/>
    </source>
</evidence>
<evidence type="ECO:0000256" key="4">
    <source>
        <dbReference type="ARBA" id="ARBA00022729"/>
    </source>
</evidence>
<protein>
    <recommendedName>
        <fullName evidence="2">Placenta-expressed transcript 1 protein</fullName>
    </recommendedName>
</protein>
<comment type="function">
    <text evidence="8">Modulates leading keratinocyte migration and cellular adhesion to matrix proteins during a wound-healing response and promotes wound repair. May play a role during trichilemmal differentiation of the hair follicle.</text>
</comment>
<evidence type="ECO:0000256" key="3">
    <source>
        <dbReference type="ARBA" id="ARBA00022475"/>
    </source>
</evidence>
<dbReference type="PANTHER" id="PTHR22527:SF2">
    <property type="entry name" value="PLACENTA-EXPRESSED TRANSCRIPT 1 PROTEIN"/>
    <property type="match status" value="1"/>
</dbReference>
<evidence type="ECO:0000256" key="8">
    <source>
        <dbReference type="ARBA" id="ARBA00024756"/>
    </source>
</evidence>
<keyword evidence="6" id="KW-0472">Membrane</keyword>
<proteinExistence type="predicted"/>
<gene>
    <name evidence="11" type="primary">LOC117670237</name>
</gene>
<comment type="subcellular location">
    <subcellularLocation>
        <location evidence="1">Apical cell membrane</location>
    </subcellularLocation>
</comment>
<accession>A0ABM3ZRL2</accession>
<keyword evidence="10" id="KW-1185">Reference proteome</keyword>
<dbReference type="InterPro" id="IPR026184">
    <property type="entry name" value="PLET1"/>
</dbReference>
<dbReference type="GeneID" id="117670237"/>